<organism evidence="3 4">
    <name type="scientific">Exidia glandulosa HHB12029</name>
    <dbReference type="NCBI Taxonomy" id="1314781"/>
    <lineage>
        <taxon>Eukaryota</taxon>
        <taxon>Fungi</taxon>
        <taxon>Dikarya</taxon>
        <taxon>Basidiomycota</taxon>
        <taxon>Agaricomycotina</taxon>
        <taxon>Agaricomycetes</taxon>
        <taxon>Auriculariales</taxon>
        <taxon>Exidiaceae</taxon>
        <taxon>Exidia</taxon>
    </lineage>
</organism>
<evidence type="ECO:0000313" key="3">
    <source>
        <dbReference type="EMBL" id="KZV97928.1"/>
    </source>
</evidence>
<feature type="transmembrane region" description="Helical" evidence="1">
    <location>
        <begin position="136"/>
        <end position="159"/>
    </location>
</feature>
<evidence type="ECO:0000259" key="2">
    <source>
        <dbReference type="Pfam" id="PF20151"/>
    </source>
</evidence>
<accession>A0A165LJE1</accession>
<feature type="transmembrane region" description="Helical" evidence="1">
    <location>
        <begin position="61"/>
        <end position="80"/>
    </location>
</feature>
<dbReference type="OrthoDB" id="3251775at2759"/>
<reference evidence="3 4" key="1">
    <citation type="journal article" date="2016" name="Mol. Biol. Evol.">
        <title>Comparative Genomics of Early-Diverging Mushroom-Forming Fungi Provides Insights into the Origins of Lignocellulose Decay Capabilities.</title>
        <authorList>
            <person name="Nagy L.G."/>
            <person name="Riley R."/>
            <person name="Tritt A."/>
            <person name="Adam C."/>
            <person name="Daum C."/>
            <person name="Floudas D."/>
            <person name="Sun H."/>
            <person name="Yadav J.S."/>
            <person name="Pangilinan J."/>
            <person name="Larsson K.H."/>
            <person name="Matsuura K."/>
            <person name="Barry K."/>
            <person name="Labutti K."/>
            <person name="Kuo R."/>
            <person name="Ohm R.A."/>
            <person name="Bhattacharya S.S."/>
            <person name="Shirouzu T."/>
            <person name="Yoshinaga Y."/>
            <person name="Martin F.M."/>
            <person name="Grigoriev I.V."/>
            <person name="Hibbett D.S."/>
        </authorList>
    </citation>
    <scope>NUCLEOTIDE SEQUENCE [LARGE SCALE GENOMIC DNA]</scope>
    <source>
        <strain evidence="3 4">HHB12029</strain>
    </source>
</reference>
<feature type="transmembrane region" description="Helical" evidence="1">
    <location>
        <begin position="20"/>
        <end position="40"/>
    </location>
</feature>
<dbReference type="InterPro" id="IPR045340">
    <property type="entry name" value="DUF6533"/>
</dbReference>
<keyword evidence="1" id="KW-1133">Transmembrane helix</keyword>
<evidence type="ECO:0000256" key="1">
    <source>
        <dbReference type="SAM" id="Phobius"/>
    </source>
</evidence>
<keyword evidence="1" id="KW-0472">Membrane</keyword>
<keyword evidence="1" id="KW-0812">Transmembrane</keyword>
<dbReference type="InParanoid" id="A0A165LJE1"/>
<dbReference type="Pfam" id="PF20151">
    <property type="entry name" value="DUF6533"/>
    <property type="match status" value="1"/>
</dbReference>
<evidence type="ECO:0000313" key="4">
    <source>
        <dbReference type="Proteomes" id="UP000077266"/>
    </source>
</evidence>
<dbReference type="Proteomes" id="UP000077266">
    <property type="component" value="Unassembled WGS sequence"/>
</dbReference>
<keyword evidence="4" id="KW-1185">Reference proteome</keyword>
<protein>
    <recommendedName>
        <fullName evidence="2">DUF6533 domain-containing protein</fullName>
    </recommendedName>
</protein>
<dbReference type="AlphaFoldDB" id="A0A165LJE1"/>
<gene>
    <name evidence="3" type="ORF">EXIGLDRAFT_729443</name>
</gene>
<proteinExistence type="predicted"/>
<feature type="transmembrane region" description="Helical" evidence="1">
    <location>
        <begin position="179"/>
        <end position="200"/>
    </location>
</feature>
<feature type="transmembrane region" description="Helical" evidence="1">
    <location>
        <begin position="100"/>
        <end position="124"/>
    </location>
</feature>
<dbReference type="EMBL" id="KV425924">
    <property type="protein sequence ID" value="KZV97928.1"/>
    <property type="molecule type" value="Genomic_DNA"/>
</dbReference>
<name>A0A165LJE1_EXIGL</name>
<sequence length="327" mass="35969">MFPAAQLADLGLTPATLVTHAFVTRYVTMAAYTALLWDIITQLPSEVERVWLRRGSVARTIYLINRYATLLCLTLQVYGFSALATGSSPNDAFCRSALSLNLVVGTLSLGVGNYLVLLKVWALWDHAPWVVRATTIGWAAAYAATMLIVALTIGHLWTAMISLVPVNFHFCAITSKPDLIRGIWASPLAFEVLVFVFTIWNAADRPRKQGVSMLHMLGQDGVIFFLVRSILRVFNLIATIALPTSLTFIGSSVIWAANTITLGRLIMHWQAALDAQVAHGILGGRGIEHRSEHLQQAYELKTVVVKREVIKHTSVYGTEAVSDVVVR</sequence>
<feature type="domain" description="DUF6533" evidence="2">
    <location>
        <begin position="26"/>
        <end position="71"/>
    </location>
</feature>